<comment type="caution">
    <text evidence="2">The sequence shown here is derived from an EMBL/GenBank/DDBJ whole genome shotgun (WGS) entry which is preliminary data.</text>
</comment>
<dbReference type="InterPro" id="IPR038750">
    <property type="entry name" value="YczE/YyaS-like"/>
</dbReference>
<name>G9WWG0_9FIRM</name>
<dbReference type="PANTHER" id="PTHR40078:SF1">
    <property type="entry name" value="INTEGRAL MEMBRANE PROTEIN"/>
    <property type="match status" value="1"/>
</dbReference>
<dbReference type="Pfam" id="PF19700">
    <property type="entry name" value="DUF6198"/>
    <property type="match status" value="1"/>
</dbReference>
<keyword evidence="1" id="KW-1133">Transmembrane helix</keyword>
<evidence type="ECO:0000256" key="1">
    <source>
        <dbReference type="SAM" id="Phobius"/>
    </source>
</evidence>
<dbReference type="RefSeq" id="WP_009537031.1">
    <property type="nucleotide sequence ID" value="NZ_JH414505.1"/>
</dbReference>
<protein>
    <recommendedName>
        <fullName evidence="4">Membrane protein YczE</fullName>
    </recommendedName>
</protein>
<feature type="transmembrane region" description="Helical" evidence="1">
    <location>
        <begin position="161"/>
        <end position="187"/>
    </location>
</feature>
<dbReference type="Proteomes" id="UP000003527">
    <property type="component" value="Unassembled WGS sequence"/>
</dbReference>
<feature type="transmembrane region" description="Helical" evidence="1">
    <location>
        <begin position="110"/>
        <end position="131"/>
    </location>
</feature>
<feature type="transmembrane region" description="Helical" evidence="1">
    <location>
        <begin position="48"/>
        <end position="71"/>
    </location>
</feature>
<dbReference type="PANTHER" id="PTHR40078">
    <property type="entry name" value="INTEGRAL MEMBRANE PROTEIN-RELATED"/>
    <property type="match status" value="1"/>
</dbReference>
<reference evidence="2 3" key="1">
    <citation type="submission" date="2011-08" db="EMBL/GenBank/DDBJ databases">
        <title>The Genome Sequence of Oribacterium sp. ACB7.</title>
        <authorList>
            <consortium name="The Broad Institute Genome Sequencing Platform"/>
            <person name="Earl A."/>
            <person name="Ward D."/>
            <person name="Feldgarden M."/>
            <person name="Gevers D."/>
            <person name="Sizova M."/>
            <person name="Hazen A."/>
            <person name="Epstein S."/>
            <person name="Young S.K."/>
            <person name="Zeng Q."/>
            <person name="Gargeya S."/>
            <person name="Fitzgerald M."/>
            <person name="Haas B."/>
            <person name="Abouelleil A."/>
            <person name="Alvarado L."/>
            <person name="Arachchi H.M."/>
            <person name="Berlin A."/>
            <person name="Brown A."/>
            <person name="Chapman S.B."/>
            <person name="Chen Z."/>
            <person name="Dunbar C."/>
            <person name="Freedman E."/>
            <person name="Gearin G."/>
            <person name="Gellesch M."/>
            <person name="Goldberg J."/>
            <person name="Griggs A."/>
            <person name="Gujja S."/>
            <person name="Heiman D."/>
            <person name="Howarth C."/>
            <person name="Larson L."/>
            <person name="Lui A."/>
            <person name="MacDonald P.J.P."/>
            <person name="Montmayeur A."/>
            <person name="Murphy C."/>
            <person name="Neiman D."/>
            <person name="Pearson M."/>
            <person name="Priest M."/>
            <person name="Roberts A."/>
            <person name="Saif S."/>
            <person name="Shea T."/>
            <person name="Shenoy N."/>
            <person name="Sisk P."/>
            <person name="Stolte C."/>
            <person name="Sykes S."/>
            <person name="Wortman J."/>
            <person name="Nusbaum C."/>
            <person name="Birren B."/>
        </authorList>
    </citation>
    <scope>NUCLEOTIDE SEQUENCE [LARGE SCALE GENOMIC DNA]</scope>
    <source>
        <strain evidence="2 3">ACB7</strain>
    </source>
</reference>
<feature type="transmembrane region" description="Helical" evidence="1">
    <location>
        <begin position="78"/>
        <end position="98"/>
    </location>
</feature>
<gene>
    <name evidence="2" type="ORF">HMPREF9624_01244</name>
</gene>
<proteinExistence type="predicted"/>
<keyword evidence="1" id="KW-0812">Transmembrane</keyword>
<dbReference type="EMBL" id="AFZD01000020">
    <property type="protein sequence ID" value="EHL09829.1"/>
    <property type="molecule type" value="Genomic_DNA"/>
</dbReference>
<feature type="transmembrane region" description="Helical" evidence="1">
    <location>
        <begin position="12"/>
        <end position="28"/>
    </location>
</feature>
<dbReference type="PATRIC" id="fig|796944.3.peg.1987"/>
<dbReference type="HOGENOM" id="CLU_083843_1_3_9"/>
<sequence>MKNNRVLLKRYVSMVLGVFIISIGIALFKESHLGNDPISALNMRIAEIFGIPYGFQNLLCNILFFLIQFIFGRKYIGAGTFVNGILLGYIVSFFYAILLRNFGPAEEHGLIIQIVWAAVAVVVTSLGVSLYQTADLGIAPYDYLSLGLRDKTKKHYFACRMFTDGICALGTFLTGGLVGIGTLISAFGLGPVVHFFDTHVSEKLIGYTPEGEKEEEARDALKG</sequence>
<keyword evidence="3" id="KW-1185">Reference proteome</keyword>
<evidence type="ECO:0000313" key="3">
    <source>
        <dbReference type="Proteomes" id="UP000003527"/>
    </source>
</evidence>
<keyword evidence="1" id="KW-0472">Membrane</keyword>
<organism evidence="2 3">
    <name type="scientific">Oribacterium asaccharolyticum ACB7</name>
    <dbReference type="NCBI Taxonomy" id="796944"/>
    <lineage>
        <taxon>Bacteria</taxon>
        <taxon>Bacillati</taxon>
        <taxon>Bacillota</taxon>
        <taxon>Clostridia</taxon>
        <taxon>Lachnospirales</taxon>
        <taxon>Lachnospiraceae</taxon>
        <taxon>Oribacterium</taxon>
    </lineage>
</organism>
<evidence type="ECO:0008006" key="4">
    <source>
        <dbReference type="Google" id="ProtNLM"/>
    </source>
</evidence>
<dbReference type="AlphaFoldDB" id="G9WWG0"/>
<evidence type="ECO:0000313" key="2">
    <source>
        <dbReference type="EMBL" id="EHL09829.1"/>
    </source>
</evidence>
<accession>G9WWG0</accession>